<evidence type="ECO:0000313" key="10">
    <source>
        <dbReference type="Proteomes" id="UP000831785"/>
    </source>
</evidence>
<keyword evidence="2 7" id="KW-0813">Transport</keyword>
<evidence type="ECO:0000256" key="1">
    <source>
        <dbReference type="ARBA" id="ARBA00004571"/>
    </source>
</evidence>
<evidence type="ECO:0000256" key="6">
    <source>
        <dbReference type="ARBA" id="ARBA00023237"/>
    </source>
</evidence>
<comment type="subcellular location">
    <subcellularLocation>
        <location evidence="1 7">Cell outer membrane</location>
        <topology evidence="1 7">Multi-pass membrane protein</topology>
    </subcellularLocation>
</comment>
<protein>
    <submittedName>
        <fullName evidence="9">TonB-dependent receptor</fullName>
    </submittedName>
</protein>
<dbReference type="Proteomes" id="UP000831785">
    <property type="component" value="Chromosome"/>
</dbReference>
<name>A0ABY4F9S7_9BACT</name>
<dbReference type="InterPro" id="IPR039426">
    <property type="entry name" value="TonB-dep_rcpt-like"/>
</dbReference>
<reference evidence="9 10" key="1">
    <citation type="submission" date="2022-04" db="EMBL/GenBank/DDBJ databases">
        <title>Hymenobacter sp. isolated from the air.</title>
        <authorList>
            <person name="Won M."/>
            <person name="Lee C.-M."/>
            <person name="Woen H.-Y."/>
            <person name="Kwon S.-W."/>
        </authorList>
    </citation>
    <scope>NUCLEOTIDE SEQUENCE [LARGE SCALE GENOMIC DNA]</scope>
    <source>
        <strain evidence="10">5116 S-27</strain>
    </source>
</reference>
<keyword evidence="4 7" id="KW-0812">Transmembrane</keyword>
<evidence type="ECO:0000256" key="3">
    <source>
        <dbReference type="ARBA" id="ARBA00022452"/>
    </source>
</evidence>
<keyword evidence="10" id="KW-1185">Reference proteome</keyword>
<dbReference type="SUPFAM" id="SSF56935">
    <property type="entry name" value="Porins"/>
    <property type="match status" value="1"/>
</dbReference>
<organism evidence="9 10">
    <name type="scientific">Hymenobacter cellulosivorans</name>
    <dbReference type="NCBI Taxonomy" id="2932249"/>
    <lineage>
        <taxon>Bacteria</taxon>
        <taxon>Pseudomonadati</taxon>
        <taxon>Bacteroidota</taxon>
        <taxon>Cytophagia</taxon>
        <taxon>Cytophagales</taxon>
        <taxon>Hymenobacteraceae</taxon>
        <taxon>Hymenobacter</taxon>
    </lineage>
</organism>
<gene>
    <name evidence="9" type="ORF">MUN80_24335</name>
</gene>
<dbReference type="InterPro" id="IPR036942">
    <property type="entry name" value="Beta-barrel_TonB_sf"/>
</dbReference>
<keyword evidence="3 7" id="KW-1134">Transmembrane beta strand</keyword>
<dbReference type="Gene3D" id="2.40.170.20">
    <property type="entry name" value="TonB-dependent receptor, beta-barrel domain"/>
    <property type="match status" value="1"/>
</dbReference>
<keyword evidence="5 7" id="KW-0472">Membrane</keyword>
<dbReference type="InterPro" id="IPR041700">
    <property type="entry name" value="OMP_b-brl_3"/>
</dbReference>
<dbReference type="PROSITE" id="PS52016">
    <property type="entry name" value="TONB_DEPENDENT_REC_3"/>
    <property type="match status" value="1"/>
</dbReference>
<dbReference type="Pfam" id="PF14905">
    <property type="entry name" value="OMP_b-brl_3"/>
    <property type="match status" value="1"/>
</dbReference>
<accession>A0ABY4F9S7</accession>
<evidence type="ECO:0000313" key="9">
    <source>
        <dbReference type="EMBL" id="UOQ52857.1"/>
    </source>
</evidence>
<keyword evidence="9" id="KW-0675">Receptor</keyword>
<keyword evidence="6 7" id="KW-0998">Cell outer membrane</keyword>
<feature type="domain" description="Outer membrane protein beta-barrel" evidence="8">
    <location>
        <begin position="291"/>
        <end position="390"/>
    </location>
</feature>
<dbReference type="RefSeq" id="WP_244717243.1">
    <property type="nucleotide sequence ID" value="NZ_CP095049.1"/>
</dbReference>
<evidence type="ECO:0000259" key="8">
    <source>
        <dbReference type="Pfam" id="PF14905"/>
    </source>
</evidence>
<proteinExistence type="inferred from homology"/>
<sequence>MFLPRNLDLQALPNTDPVTNASVFGWLTSQADNPIWSTQNNSFTSRVDRVVGSITAGYTIKDWLSLSYLGGINTYSDARRSTIRPGNSGKYTTGRTVEDNIRNTELDQTILLTFDKNLTEDISLKAIIGNNLNQRQYESTSFLGTGSVVFGIDNIGNATAVKPYGPVTTKRRLMGLLSDVTLGYKDWAYLNGTARRDASSTLNKNGVVGNSGKGFFYYSGSASVVFTEALALDYSWLSSGKVRVGYARVGNDASPYESGLPTYTSNPSYGNNVGTTDFPFGGIAAQALGFRINNPALTPEFTNEIEVGTDLDFFKGRVSIAASYYSRKTTNQIAQVSLPTATGFYELTTNFGEISNKGVELAATVVPVDAKGFRWSSTFNFTHNKNIVEKLTEGVDQIAITPGFGSGLVQPILMPGQPFGVLYGSNVDRDDQGNVLIDPTTGRMIPALNPKIIGNPNPQFLMGFVNQFTFKGITLNTLIDYRKGGSIYSTTLQSELGRGVTRDTEDRDQLYIIKGVQGDPITHLPLRDADGNTIPNNRAISLNDYYFGTGSAGIGGTAEQSIYDATTVRLREVTLGYDLPKSLLEKTPFGVINVSLSGRNLYWYSPNIPKYTNFDPEVNTYNSASSAQGIEFTNSPSTRRYGINLRVTF</sequence>
<evidence type="ECO:0000256" key="7">
    <source>
        <dbReference type="PROSITE-ProRule" id="PRU01360"/>
    </source>
</evidence>
<dbReference type="EMBL" id="CP095049">
    <property type="protein sequence ID" value="UOQ52857.1"/>
    <property type="molecule type" value="Genomic_DNA"/>
</dbReference>
<evidence type="ECO:0000256" key="2">
    <source>
        <dbReference type="ARBA" id="ARBA00022448"/>
    </source>
</evidence>
<comment type="similarity">
    <text evidence="7">Belongs to the TonB-dependent receptor family.</text>
</comment>
<evidence type="ECO:0000256" key="5">
    <source>
        <dbReference type="ARBA" id="ARBA00023136"/>
    </source>
</evidence>
<evidence type="ECO:0000256" key="4">
    <source>
        <dbReference type="ARBA" id="ARBA00022692"/>
    </source>
</evidence>